<keyword evidence="4" id="KW-1185">Reference proteome</keyword>
<gene>
    <name evidence="3" type="primary">Acey_s0197.g1572</name>
    <name evidence="3" type="ORF">Y032_0197g1572</name>
</gene>
<reference evidence="4" key="1">
    <citation type="journal article" date="2015" name="Nat. Genet.">
        <title>The genome and transcriptome of the zoonotic hookworm Ancylostoma ceylanicum identify infection-specific gene families.</title>
        <authorList>
            <person name="Schwarz E.M."/>
            <person name="Hu Y."/>
            <person name="Antoshechkin I."/>
            <person name="Miller M.M."/>
            <person name="Sternberg P.W."/>
            <person name="Aroian R.V."/>
        </authorList>
    </citation>
    <scope>NUCLEOTIDE SEQUENCE</scope>
    <source>
        <strain evidence="4">HY135</strain>
    </source>
</reference>
<evidence type="ECO:0000256" key="1">
    <source>
        <dbReference type="SAM" id="Phobius"/>
    </source>
</evidence>
<evidence type="ECO:0000313" key="4">
    <source>
        <dbReference type="Proteomes" id="UP000024635"/>
    </source>
</evidence>
<accession>A0A016SNI7</accession>
<comment type="caution">
    <text evidence="3">The sequence shown here is derived from an EMBL/GenBank/DDBJ whole genome shotgun (WGS) entry which is preliminary data.</text>
</comment>
<keyword evidence="1" id="KW-0812">Transmembrane</keyword>
<sequence>MLWFFSPAIVTVILSVFAYFHLRRLHAAKGITGSETANLHQSNSNTTDDLALSKMTVLYQEQARDRHTLLRVATASNETGPYLSYISLYNIMAPEVRCPVKVRIGSVRGGGRWICNPFRIPKKSIVLSNGMRTGESFQAQLQNITNGCCHILDFVSTDLKELSSRYATTCTTELANQEYTKYIEILDIEGRELEALPMFLVRRRPAQIMVRIHSSVSTMALLLQLISLKGYWLFSHEIDGLDHEICGFYFVHESAFERYGVTPIARYLNLLSYAYSQRIY</sequence>
<organism evidence="3 4">
    <name type="scientific">Ancylostoma ceylanicum</name>
    <dbReference type="NCBI Taxonomy" id="53326"/>
    <lineage>
        <taxon>Eukaryota</taxon>
        <taxon>Metazoa</taxon>
        <taxon>Ecdysozoa</taxon>
        <taxon>Nematoda</taxon>
        <taxon>Chromadorea</taxon>
        <taxon>Rhabditida</taxon>
        <taxon>Rhabditina</taxon>
        <taxon>Rhabditomorpha</taxon>
        <taxon>Strongyloidea</taxon>
        <taxon>Ancylostomatidae</taxon>
        <taxon>Ancylostomatinae</taxon>
        <taxon>Ancylostoma</taxon>
    </lineage>
</organism>
<feature type="domain" description="Methyltransferase" evidence="2">
    <location>
        <begin position="89"/>
        <end position="184"/>
    </location>
</feature>
<dbReference type="Pfam" id="PF13383">
    <property type="entry name" value="Methyltransf_22"/>
    <property type="match status" value="1"/>
</dbReference>
<dbReference type="PANTHER" id="PTHR32026:SF27">
    <property type="entry name" value="METHYLTRANSFERASE FKBM DOMAIN-CONTAINING PROTEIN-RELATED"/>
    <property type="match status" value="1"/>
</dbReference>
<dbReference type="STRING" id="53326.A0A016SNI7"/>
<dbReference type="InterPro" id="IPR026913">
    <property type="entry name" value="METTL24"/>
</dbReference>
<dbReference type="InterPro" id="IPR025714">
    <property type="entry name" value="Methyltranfer_dom"/>
</dbReference>
<name>A0A016SNI7_9BILA</name>
<proteinExistence type="predicted"/>
<dbReference type="PANTHER" id="PTHR32026">
    <property type="entry name" value="METHYLTRANSFERASE-LIKE PROTEIN 24"/>
    <property type="match status" value="1"/>
</dbReference>
<keyword evidence="1" id="KW-0472">Membrane</keyword>
<dbReference type="AlphaFoldDB" id="A0A016SNI7"/>
<protein>
    <recommendedName>
        <fullName evidence="2">Methyltransferase domain-containing protein</fullName>
    </recommendedName>
</protein>
<feature type="transmembrane region" description="Helical" evidence="1">
    <location>
        <begin position="6"/>
        <end position="22"/>
    </location>
</feature>
<evidence type="ECO:0000259" key="2">
    <source>
        <dbReference type="Pfam" id="PF13383"/>
    </source>
</evidence>
<dbReference type="Proteomes" id="UP000024635">
    <property type="component" value="Unassembled WGS sequence"/>
</dbReference>
<dbReference type="OrthoDB" id="10006218at2759"/>
<evidence type="ECO:0000313" key="3">
    <source>
        <dbReference type="EMBL" id="EYB92160.1"/>
    </source>
</evidence>
<dbReference type="EMBL" id="JARK01001533">
    <property type="protein sequence ID" value="EYB92160.1"/>
    <property type="molecule type" value="Genomic_DNA"/>
</dbReference>
<keyword evidence="1" id="KW-1133">Transmembrane helix</keyword>